<dbReference type="STRING" id="86416.Clopa_3704"/>
<evidence type="ECO:0000256" key="7">
    <source>
        <dbReference type="RuleBase" id="RU363032"/>
    </source>
</evidence>
<dbReference type="GO" id="GO:0005886">
    <property type="term" value="C:plasma membrane"/>
    <property type="evidence" value="ECO:0007669"/>
    <property type="project" value="UniProtKB-SubCell"/>
</dbReference>
<dbReference type="Proteomes" id="UP000013523">
    <property type="component" value="Chromosome"/>
</dbReference>
<feature type="transmembrane region" description="Helical" evidence="7">
    <location>
        <begin position="228"/>
        <end position="250"/>
    </location>
</feature>
<dbReference type="GO" id="GO:0055085">
    <property type="term" value="P:transmembrane transport"/>
    <property type="evidence" value="ECO:0007669"/>
    <property type="project" value="InterPro"/>
</dbReference>
<dbReference type="RefSeq" id="WP_015616766.1">
    <property type="nucleotide sequence ID" value="NC_021182.1"/>
</dbReference>
<name>R4K7E1_CLOPA</name>
<evidence type="ECO:0000256" key="4">
    <source>
        <dbReference type="ARBA" id="ARBA00022692"/>
    </source>
</evidence>
<evidence type="ECO:0000259" key="8">
    <source>
        <dbReference type="PROSITE" id="PS50928"/>
    </source>
</evidence>
<dbReference type="CDD" id="cd06261">
    <property type="entry name" value="TM_PBP2"/>
    <property type="match status" value="1"/>
</dbReference>
<dbReference type="InterPro" id="IPR051393">
    <property type="entry name" value="ABC_transporter_permease"/>
</dbReference>
<feature type="transmembrane region" description="Helical" evidence="7">
    <location>
        <begin position="32"/>
        <end position="60"/>
    </location>
</feature>
<feature type="transmembrane region" description="Helical" evidence="7">
    <location>
        <begin position="94"/>
        <end position="115"/>
    </location>
</feature>
<keyword evidence="4 7" id="KW-0812">Transmembrane</keyword>
<dbReference type="HOGENOM" id="CLU_016047_0_2_9"/>
<dbReference type="PATRIC" id="fig|86416.3.peg.3702"/>
<evidence type="ECO:0000256" key="1">
    <source>
        <dbReference type="ARBA" id="ARBA00004651"/>
    </source>
</evidence>
<keyword evidence="5 7" id="KW-1133">Transmembrane helix</keyword>
<dbReference type="PROSITE" id="PS50928">
    <property type="entry name" value="ABC_TM1"/>
    <property type="match status" value="1"/>
</dbReference>
<feature type="transmembrane region" description="Helical" evidence="7">
    <location>
        <begin position="282"/>
        <end position="302"/>
    </location>
</feature>
<dbReference type="Gene3D" id="1.10.3720.10">
    <property type="entry name" value="MetI-like"/>
    <property type="match status" value="1"/>
</dbReference>
<dbReference type="InterPro" id="IPR035906">
    <property type="entry name" value="MetI-like_sf"/>
</dbReference>
<evidence type="ECO:0000256" key="2">
    <source>
        <dbReference type="ARBA" id="ARBA00022448"/>
    </source>
</evidence>
<dbReference type="eggNOG" id="COG1175">
    <property type="taxonomic scope" value="Bacteria"/>
</dbReference>
<keyword evidence="2 7" id="KW-0813">Transport</keyword>
<dbReference type="InterPro" id="IPR000515">
    <property type="entry name" value="MetI-like"/>
</dbReference>
<dbReference type="PANTHER" id="PTHR30193:SF37">
    <property type="entry name" value="INNER MEMBRANE ABC TRANSPORTER PERMEASE PROTEIN YCJO"/>
    <property type="match status" value="1"/>
</dbReference>
<dbReference type="Pfam" id="PF00528">
    <property type="entry name" value="BPD_transp_1"/>
    <property type="match status" value="1"/>
</dbReference>
<organism evidence="9 10">
    <name type="scientific">Clostridium pasteurianum BC1</name>
    <dbReference type="NCBI Taxonomy" id="86416"/>
    <lineage>
        <taxon>Bacteria</taxon>
        <taxon>Bacillati</taxon>
        <taxon>Bacillota</taxon>
        <taxon>Clostridia</taxon>
        <taxon>Eubacteriales</taxon>
        <taxon>Clostridiaceae</taxon>
        <taxon>Clostridium</taxon>
    </lineage>
</organism>
<keyword evidence="3" id="KW-1003">Cell membrane</keyword>
<keyword evidence="10" id="KW-1185">Reference proteome</keyword>
<comment type="subcellular location">
    <subcellularLocation>
        <location evidence="1 7">Cell membrane</location>
        <topology evidence="1 7">Multi-pass membrane protein</topology>
    </subcellularLocation>
</comment>
<dbReference type="SUPFAM" id="SSF161098">
    <property type="entry name" value="MetI-like"/>
    <property type="match status" value="1"/>
</dbReference>
<evidence type="ECO:0000256" key="3">
    <source>
        <dbReference type="ARBA" id="ARBA00022475"/>
    </source>
</evidence>
<gene>
    <name evidence="9" type="ORF">Clopa_3704</name>
</gene>
<dbReference type="AlphaFoldDB" id="R4K7E1"/>
<dbReference type="PANTHER" id="PTHR30193">
    <property type="entry name" value="ABC TRANSPORTER PERMEASE PROTEIN"/>
    <property type="match status" value="1"/>
</dbReference>
<keyword evidence="9" id="KW-0762">Sugar transport</keyword>
<evidence type="ECO:0000313" key="10">
    <source>
        <dbReference type="Proteomes" id="UP000013523"/>
    </source>
</evidence>
<reference evidence="9 10" key="1">
    <citation type="submission" date="2012-01" db="EMBL/GenBank/DDBJ databases">
        <title>Complete sequence of chromosome of Clostridium pasteurianum BC1.</title>
        <authorList>
            <consortium name="US DOE Joint Genome Institute"/>
            <person name="Lucas S."/>
            <person name="Han J."/>
            <person name="Lapidus A."/>
            <person name="Cheng J.-F."/>
            <person name="Goodwin L."/>
            <person name="Pitluck S."/>
            <person name="Peters L."/>
            <person name="Mikhailova N."/>
            <person name="Teshima H."/>
            <person name="Detter J.C."/>
            <person name="Han C."/>
            <person name="Tapia R."/>
            <person name="Land M."/>
            <person name="Hauser L."/>
            <person name="Kyrpides N."/>
            <person name="Ivanova N."/>
            <person name="Pagani I."/>
            <person name="Dunn J."/>
            <person name="Taghavi S."/>
            <person name="Francis A."/>
            <person name="van der Lelie D."/>
            <person name="Woyke T."/>
        </authorList>
    </citation>
    <scope>NUCLEOTIDE SEQUENCE [LARGE SCALE GENOMIC DNA]</scope>
    <source>
        <strain evidence="9 10">BC1</strain>
    </source>
</reference>
<feature type="domain" description="ABC transmembrane type-1" evidence="8">
    <location>
        <begin position="90"/>
        <end position="303"/>
    </location>
</feature>
<dbReference type="KEGG" id="cpas:Clopa_3704"/>
<evidence type="ECO:0000256" key="6">
    <source>
        <dbReference type="ARBA" id="ARBA00023136"/>
    </source>
</evidence>
<evidence type="ECO:0000256" key="5">
    <source>
        <dbReference type="ARBA" id="ARBA00022989"/>
    </source>
</evidence>
<proteinExistence type="inferred from homology"/>
<protein>
    <submittedName>
        <fullName evidence="9">Permease component of ABC-type sugar transporter</fullName>
    </submittedName>
</protein>
<comment type="similarity">
    <text evidence="7">Belongs to the binding-protein-dependent transport system permease family.</text>
</comment>
<accession>R4K7E1</accession>
<dbReference type="EMBL" id="CP003261">
    <property type="protein sequence ID" value="AGK98483.1"/>
    <property type="molecule type" value="Genomic_DNA"/>
</dbReference>
<feature type="transmembrane region" description="Helical" evidence="7">
    <location>
        <begin position="176"/>
        <end position="198"/>
    </location>
</feature>
<sequence>MRNEKLLDKKLLIFDSEVKYKKKYKKAQTKDAIAFILPHFIGFTVFILLSIISTFVISFYKWDLLTPAKFVGLQNYIDIFTNDILATKVFQNTLYYTVVSVILIDVLSLLIALGLNQKIKGIKILRAIYFLPTVASLVGVSLVWIYIYNTNYGLLNFSLRKVGISNVPAWLSDKNWSMIAVIIMSVWGQIGTFVIIYLGGLKNIPENLYEAAEIDGVTKWGKFKNITVPLLSPTTFFVVVMTVINSFQVFEQAYILTNGGPNFSTTTMVLYLYNTGFQSHKMGYACALGWILFLCIFIITLFQNKFQKKWVNYD</sequence>
<dbReference type="OrthoDB" id="9779462at2"/>
<keyword evidence="6 7" id="KW-0472">Membrane</keyword>
<evidence type="ECO:0000313" key="9">
    <source>
        <dbReference type="EMBL" id="AGK98483.1"/>
    </source>
</evidence>
<feature type="transmembrane region" description="Helical" evidence="7">
    <location>
        <begin position="127"/>
        <end position="147"/>
    </location>
</feature>